<evidence type="ECO:0000259" key="1">
    <source>
        <dbReference type="Pfam" id="PF13456"/>
    </source>
</evidence>
<dbReference type="EMBL" id="JAVIJP010000066">
    <property type="protein sequence ID" value="KAL3620343.1"/>
    <property type="molecule type" value="Genomic_DNA"/>
</dbReference>
<proteinExistence type="predicted"/>
<gene>
    <name evidence="2" type="ORF">CASFOL_035255</name>
</gene>
<sequence length="201" mass="22532">MELLSPLFQELLSIVSRQTKMHWFSIVKTGISNKAPSPVWIPPPLDFIKVNTDASFKNGVSKAGIILRNHSGTISLAATYHHDCLDSFSAECLALLDACKLLQELKIQKVCLESDCLSAISFINGKSRNFFWQASAVIDQILLIWRKWPLWSFKFIPRVANDAAHALAFWDFNSNFMGFVPQNDLSVSIFCDLGFLLVGPP</sequence>
<protein>
    <recommendedName>
        <fullName evidence="1">RNase H type-1 domain-containing protein</fullName>
    </recommendedName>
</protein>
<dbReference type="PANTHER" id="PTHR47074:SF11">
    <property type="entry name" value="REVERSE TRANSCRIPTASE-LIKE PROTEIN"/>
    <property type="match status" value="1"/>
</dbReference>
<comment type="caution">
    <text evidence="2">The sequence shown here is derived from an EMBL/GenBank/DDBJ whole genome shotgun (WGS) entry which is preliminary data.</text>
</comment>
<dbReference type="InterPro" id="IPR052929">
    <property type="entry name" value="RNase_H-like_EbsB-rel"/>
</dbReference>
<dbReference type="Pfam" id="PF13456">
    <property type="entry name" value="RVT_3"/>
    <property type="match status" value="1"/>
</dbReference>
<dbReference type="InterPro" id="IPR044730">
    <property type="entry name" value="RNase_H-like_dom_plant"/>
</dbReference>
<evidence type="ECO:0000313" key="2">
    <source>
        <dbReference type="EMBL" id="KAL3620343.1"/>
    </source>
</evidence>
<evidence type="ECO:0000313" key="3">
    <source>
        <dbReference type="Proteomes" id="UP001632038"/>
    </source>
</evidence>
<dbReference type="CDD" id="cd06222">
    <property type="entry name" value="RNase_H_like"/>
    <property type="match status" value="1"/>
</dbReference>
<accession>A0ABD3BSZ4</accession>
<dbReference type="Gene3D" id="3.30.420.10">
    <property type="entry name" value="Ribonuclease H-like superfamily/Ribonuclease H"/>
    <property type="match status" value="1"/>
</dbReference>
<organism evidence="2 3">
    <name type="scientific">Castilleja foliolosa</name>
    <dbReference type="NCBI Taxonomy" id="1961234"/>
    <lineage>
        <taxon>Eukaryota</taxon>
        <taxon>Viridiplantae</taxon>
        <taxon>Streptophyta</taxon>
        <taxon>Embryophyta</taxon>
        <taxon>Tracheophyta</taxon>
        <taxon>Spermatophyta</taxon>
        <taxon>Magnoliopsida</taxon>
        <taxon>eudicotyledons</taxon>
        <taxon>Gunneridae</taxon>
        <taxon>Pentapetalae</taxon>
        <taxon>asterids</taxon>
        <taxon>lamiids</taxon>
        <taxon>Lamiales</taxon>
        <taxon>Orobanchaceae</taxon>
        <taxon>Pedicularideae</taxon>
        <taxon>Castillejinae</taxon>
        <taxon>Castilleja</taxon>
    </lineage>
</organism>
<dbReference type="AlphaFoldDB" id="A0ABD3BSZ4"/>
<dbReference type="PANTHER" id="PTHR47074">
    <property type="entry name" value="BNAC02G40300D PROTEIN"/>
    <property type="match status" value="1"/>
</dbReference>
<dbReference type="InterPro" id="IPR036397">
    <property type="entry name" value="RNaseH_sf"/>
</dbReference>
<dbReference type="SUPFAM" id="SSF53098">
    <property type="entry name" value="Ribonuclease H-like"/>
    <property type="match status" value="1"/>
</dbReference>
<feature type="domain" description="RNase H type-1" evidence="1">
    <location>
        <begin position="51"/>
        <end position="168"/>
    </location>
</feature>
<keyword evidence="3" id="KW-1185">Reference proteome</keyword>
<name>A0ABD3BSZ4_9LAMI</name>
<dbReference type="InterPro" id="IPR002156">
    <property type="entry name" value="RNaseH_domain"/>
</dbReference>
<reference evidence="3" key="1">
    <citation type="journal article" date="2024" name="IScience">
        <title>Strigolactones Initiate the Formation of Haustorium-like Structures in Castilleja.</title>
        <authorList>
            <person name="Buerger M."/>
            <person name="Peterson D."/>
            <person name="Chory J."/>
        </authorList>
    </citation>
    <scope>NUCLEOTIDE SEQUENCE [LARGE SCALE GENOMIC DNA]</scope>
</reference>
<dbReference type="Proteomes" id="UP001632038">
    <property type="component" value="Unassembled WGS sequence"/>
</dbReference>
<dbReference type="InterPro" id="IPR012337">
    <property type="entry name" value="RNaseH-like_sf"/>
</dbReference>